<dbReference type="Proteomes" id="UP000502549">
    <property type="component" value="Chromosome"/>
</dbReference>
<dbReference type="InterPro" id="IPR052932">
    <property type="entry name" value="OprB_Porin"/>
</dbReference>
<evidence type="ECO:0000313" key="3">
    <source>
        <dbReference type="EMBL" id="QJP09283.1"/>
    </source>
</evidence>
<dbReference type="KEGG" id="pmui:G4G71_15855"/>
<keyword evidence="4" id="KW-1185">Reference proteome</keyword>
<feature type="signal peptide" evidence="2">
    <location>
        <begin position="1"/>
        <end position="22"/>
    </location>
</feature>
<dbReference type="InterPro" id="IPR038673">
    <property type="entry name" value="OprB_sf"/>
</dbReference>
<evidence type="ECO:0000256" key="1">
    <source>
        <dbReference type="ARBA" id="ARBA00008769"/>
    </source>
</evidence>
<protein>
    <submittedName>
        <fullName evidence="3">Carbohydrate porin</fullName>
    </submittedName>
</protein>
<dbReference type="PANTHER" id="PTHR37944:SF1">
    <property type="entry name" value="PORIN B"/>
    <property type="match status" value="1"/>
</dbReference>
<dbReference type="GO" id="GO:0008643">
    <property type="term" value="P:carbohydrate transport"/>
    <property type="evidence" value="ECO:0007669"/>
    <property type="project" value="InterPro"/>
</dbReference>
<dbReference type="Gene3D" id="2.40.160.180">
    <property type="entry name" value="Carbohydrate-selective porin OprB"/>
    <property type="match status" value="1"/>
</dbReference>
<dbReference type="InterPro" id="IPR007049">
    <property type="entry name" value="Carb-sel_porin_OprB"/>
</dbReference>
<evidence type="ECO:0000256" key="2">
    <source>
        <dbReference type="RuleBase" id="RU363072"/>
    </source>
</evidence>
<keyword evidence="2" id="KW-0732">Signal</keyword>
<organism evidence="3 4">
    <name type="scientific">Pseudomonas multiresinivorans</name>
    <dbReference type="NCBI Taxonomy" id="95301"/>
    <lineage>
        <taxon>Bacteria</taxon>
        <taxon>Pseudomonadati</taxon>
        <taxon>Pseudomonadota</taxon>
        <taxon>Gammaproteobacteria</taxon>
        <taxon>Pseudomonadales</taxon>
        <taxon>Pseudomonadaceae</taxon>
        <taxon>Pseudomonas</taxon>
    </lineage>
</organism>
<dbReference type="Pfam" id="PF04966">
    <property type="entry name" value="OprB"/>
    <property type="match status" value="1"/>
</dbReference>
<accession>A0A7Z3BLX7</accession>
<dbReference type="EMBL" id="CP048833">
    <property type="protein sequence ID" value="QJP09283.1"/>
    <property type="molecule type" value="Genomic_DNA"/>
</dbReference>
<dbReference type="AlphaFoldDB" id="A0A7Z3BLX7"/>
<dbReference type="PANTHER" id="PTHR37944">
    <property type="entry name" value="PORIN B"/>
    <property type="match status" value="1"/>
</dbReference>
<reference evidence="3 4" key="1">
    <citation type="submission" date="2020-02" db="EMBL/GenBank/DDBJ databases">
        <title>Complete genome sequence of Pseudomonas multiresinivorans ORNL1.</title>
        <authorList>
            <person name="Podar M."/>
        </authorList>
    </citation>
    <scope>NUCLEOTIDE SEQUENCE [LARGE SCALE GENOMIC DNA]</scope>
    <source>
        <strain evidence="4">populi</strain>
    </source>
</reference>
<proteinExistence type="inferred from homology"/>
<evidence type="ECO:0000313" key="4">
    <source>
        <dbReference type="Proteomes" id="UP000502549"/>
    </source>
</evidence>
<gene>
    <name evidence="3" type="ORF">G4G71_15855</name>
</gene>
<name>A0A7Z3BLX7_9PSED</name>
<dbReference type="GO" id="GO:0015288">
    <property type="term" value="F:porin activity"/>
    <property type="evidence" value="ECO:0007669"/>
    <property type="project" value="InterPro"/>
</dbReference>
<dbReference type="GO" id="GO:0016020">
    <property type="term" value="C:membrane"/>
    <property type="evidence" value="ECO:0007669"/>
    <property type="project" value="InterPro"/>
</dbReference>
<comment type="similarity">
    <text evidence="1 2">Belongs to the OprB family.</text>
</comment>
<feature type="chain" id="PRO_5031604146" evidence="2">
    <location>
        <begin position="23"/>
        <end position="421"/>
    </location>
</feature>
<sequence length="421" mass="45934">MRTSLRLTPGLLLCVASLPALAEEGLLERSTMTGDWGGLRHQLEEDGVKFTGDYSGETAYNAHGGLHRSARYSQNIKLGVQFDLSKLYGLDNGGKVQLTINDRRGNSASEDLVGNRLPVQENYGGLYTRLTELSYERELGQAVNLKLGYMAMGNDVGGLDSGILCNFMNAGFCGHPLNMSGGSGWTNYPNAHLGARVKYSFAPDWQLRIAAFNVDPESNGNSSRAWHLTPKHTTGTVVPIELVYKLQGELPGEYKLGWYYDSSNVQRIGSNKEEPGRSGHYLLVDQAVWNDPASEGRSLHLFGQASAASSAASPFTKWYGAGVVLYKPFEGRPKDSLALGYGRAVPNPRSRELQENNALAKGQGYPNLDSGEQLIELSYGYQATPWLTLRPDLQYVIEPGAFSGQDIDNALLLGLQVKASF</sequence>
<dbReference type="RefSeq" id="WP_169939029.1">
    <property type="nucleotide sequence ID" value="NZ_CP048833.1"/>
</dbReference>